<keyword evidence="2" id="KW-1185">Reference proteome</keyword>
<accession>A0A1I8FMA3</accession>
<dbReference type="WBParaSite" id="maker-unitig_39705-snap-gene-0.4-mRNA-1">
    <property type="protein sequence ID" value="maker-unitig_39705-snap-gene-0.4-mRNA-1"/>
    <property type="gene ID" value="maker-unitig_39705-snap-gene-0.4"/>
</dbReference>
<evidence type="ECO:0000313" key="2">
    <source>
        <dbReference type="Proteomes" id="UP000095280"/>
    </source>
</evidence>
<evidence type="ECO:0000313" key="3">
    <source>
        <dbReference type="WBParaSite" id="maker-unitig_39705-snap-gene-0.4-mRNA-1"/>
    </source>
</evidence>
<name>A0A1I8FMA3_9PLAT</name>
<dbReference type="Proteomes" id="UP000095280">
    <property type="component" value="Unplaced"/>
</dbReference>
<organism evidence="2 3">
    <name type="scientific">Macrostomum lignano</name>
    <dbReference type="NCBI Taxonomy" id="282301"/>
    <lineage>
        <taxon>Eukaryota</taxon>
        <taxon>Metazoa</taxon>
        <taxon>Spiralia</taxon>
        <taxon>Lophotrochozoa</taxon>
        <taxon>Platyhelminthes</taxon>
        <taxon>Rhabditophora</taxon>
        <taxon>Macrostomorpha</taxon>
        <taxon>Macrostomida</taxon>
        <taxon>Macrostomidae</taxon>
        <taxon>Macrostomum</taxon>
    </lineage>
</organism>
<reference evidence="3" key="1">
    <citation type="submission" date="2016-11" db="UniProtKB">
        <authorList>
            <consortium name="WormBaseParasite"/>
        </authorList>
    </citation>
    <scope>IDENTIFICATION</scope>
</reference>
<feature type="region of interest" description="Disordered" evidence="1">
    <location>
        <begin position="304"/>
        <end position="353"/>
    </location>
</feature>
<dbReference type="AlphaFoldDB" id="A0A1I8FMA3"/>
<feature type="compositionally biased region" description="Low complexity" evidence="1">
    <location>
        <begin position="321"/>
        <end position="341"/>
    </location>
</feature>
<feature type="region of interest" description="Disordered" evidence="1">
    <location>
        <begin position="437"/>
        <end position="477"/>
    </location>
</feature>
<protein>
    <submittedName>
        <fullName evidence="3">Protein kinase domain-containing protein</fullName>
    </submittedName>
</protein>
<evidence type="ECO:0000256" key="1">
    <source>
        <dbReference type="SAM" id="MobiDB-lite"/>
    </source>
</evidence>
<proteinExistence type="predicted"/>
<sequence length="590" mass="64147">VADAARPEGIRLQQYRKRSLSCRTCAAPRARVEARRTPCNPCRKDSVRAMHRSGCLNYAANGSPTAPFESHQPRLTFDWQRRQPTAPMLAPRRRQLHSPFGISKARHMPPSERALQALKKTSSALGVQLDVGSSGTLQASLGQVLDSEQHLCLLSLCAKQMQLAKYFCIGSAKHPELRKSATRKRKDAKEAGERSIDLHYAAFTKSALLLLDCGVLTKPWTSCSPAARLVRRLYMDQQAPMLRKSPRSHLKRLHKGARQLSLHFKAATRPSHHLNAVAHVHHRGGRVQLPEQRRPHARLKLLLKPPSWRPGNRPSPCITGSAAAHSSSYAATPRGAARRTTSGSSRAPRRSIPADCSPGELTCLIWTASGVAPEALPTLSQHQGAPGARSAPHLVWRYPAARWLKKRQTLLERMAPNDLAASGRDSAVAMAAVDAAAPRPPSGVAESPAPSAAYDPTDSASSPAVLDGDMPSSSATSSIIISKQQQFMSKFGWQRRRRRRIFRDANSDWDDTFGYFRCAGRGGGGRGGEGGAQASPYGRVGKLPLLPPTLSLPVRPHAAAAVASQGFVVSTQTSRSSSVFCQCRHFSRSC</sequence>